<dbReference type="RefSeq" id="WP_077541520.1">
    <property type="nucleotide sequence ID" value="NZ_MLHN01000007.1"/>
</dbReference>
<evidence type="ECO:0000313" key="2">
    <source>
        <dbReference type="Proteomes" id="UP000188481"/>
    </source>
</evidence>
<dbReference type="EMBL" id="MLHN01000007">
    <property type="protein sequence ID" value="OOF51141.1"/>
    <property type="molecule type" value="Genomic_DNA"/>
</dbReference>
<sequence length="109" mass="12733">MENKADRYQKAVNIVDVIEQSSFSQMMRKGLAIHELNQKLKLTFPQEFQGLFRIGRINGDSLFIEVANAIVRQGILFRQTELLKLIQIDYPQVKRLEIKINPEFKKVTL</sequence>
<dbReference type="Proteomes" id="UP000188481">
    <property type="component" value="Unassembled WGS sequence"/>
</dbReference>
<dbReference type="InterPro" id="IPR007922">
    <property type="entry name" value="DciA-like"/>
</dbReference>
<keyword evidence="2" id="KW-1185">Reference proteome</keyword>
<protein>
    <recommendedName>
        <fullName evidence="3">DUF721 domain-containing protein</fullName>
    </recommendedName>
</protein>
<reference evidence="1 2" key="1">
    <citation type="submission" date="2016-10" db="EMBL/GenBank/DDBJ databases">
        <title>Rodentibacter gen. nov. and new species.</title>
        <authorList>
            <person name="Christensen H."/>
        </authorList>
    </citation>
    <scope>NUCLEOTIDE SEQUENCE [LARGE SCALE GENOMIC DNA]</scope>
    <source>
        <strain evidence="2">ppn416</strain>
    </source>
</reference>
<accession>A0A1V3J858</accession>
<evidence type="ECO:0000313" key="1">
    <source>
        <dbReference type="EMBL" id="OOF51141.1"/>
    </source>
</evidence>
<dbReference type="AlphaFoldDB" id="A0A1V3J858"/>
<proteinExistence type="predicted"/>
<dbReference type="Pfam" id="PF05258">
    <property type="entry name" value="DciA"/>
    <property type="match status" value="1"/>
</dbReference>
<gene>
    <name evidence="1" type="ORF">BKK54_03335</name>
</gene>
<comment type="caution">
    <text evidence="1">The sequence shown here is derived from an EMBL/GenBank/DDBJ whole genome shotgun (WGS) entry which is preliminary data.</text>
</comment>
<name>A0A1V3J858_9PAST</name>
<organism evidence="1 2">
    <name type="scientific">Rodentibacter genomosp. 1</name>
    <dbReference type="NCBI Taxonomy" id="1908264"/>
    <lineage>
        <taxon>Bacteria</taxon>
        <taxon>Pseudomonadati</taxon>
        <taxon>Pseudomonadota</taxon>
        <taxon>Gammaproteobacteria</taxon>
        <taxon>Pasteurellales</taxon>
        <taxon>Pasteurellaceae</taxon>
        <taxon>Rodentibacter</taxon>
    </lineage>
</organism>
<evidence type="ECO:0008006" key="3">
    <source>
        <dbReference type="Google" id="ProtNLM"/>
    </source>
</evidence>
<dbReference type="STRING" id="1908264.BKK54_03335"/>